<keyword evidence="4 7" id="KW-1133">Transmembrane helix</keyword>
<keyword evidence="9" id="KW-1185">Reference proteome</keyword>
<evidence type="ECO:0000256" key="5">
    <source>
        <dbReference type="ARBA" id="ARBA00023136"/>
    </source>
</evidence>
<feature type="transmembrane region" description="Helical" evidence="7">
    <location>
        <begin position="139"/>
        <end position="165"/>
    </location>
</feature>
<feature type="transmembrane region" description="Helical" evidence="7">
    <location>
        <begin position="172"/>
        <end position="193"/>
    </location>
</feature>
<gene>
    <name evidence="8" type="primary">trbL</name>
    <name evidence="8" type="ORF">F7D14_19895</name>
</gene>
<keyword evidence="3 7" id="KW-0812">Transmembrane</keyword>
<evidence type="ECO:0000256" key="3">
    <source>
        <dbReference type="ARBA" id="ARBA00022692"/>
    </source>
</evidence>
<feature type="region of interest" description="Disordered" evidence="6">
    <location>
        <begin position="313"/>
        <end position="353"/>
    </location>
</feature>
<evidence type="ECO:0000256" key="6">
    <source>
        <dbReference type="SAM" id="MobiDB-lite"/>
    </source>
</evidence>
<comment type="similarity">
    <text evidence="2">Belongs to the TrbL/VirB6 family.</text>
</comment>
<organism evidence="8 9">
    <name type="scientific">Methylocystis parvus</name>
    <dbReference type="NCBI Taxonomy" id="134"/>
    <lineage>
        <taxon>Bacteria</taxon>
        <taxon>Pseudomonadati</taxon>
        <taxon>Pseudomonadota</taxon>
        <taxon>Alphaproteobacteria</taxon>
        <taxon>Hyphomicrobiales</taxon>
        <taxon>Methylocystaceae</taxon>
        <taxon>Methylocystis</taxon>
    </lineage>
</organism>
<dbReference type="Proteomes" id="UP000422569">
    <property type="component" value="Plasmid unnamed1"/>
</dbReference>
<reference evidence="8 9" key="1">
    <citation type="submission" date="2019-09" db="EMBL/GenBank/DDBJ databases">
        <title>Isolation and complete genome sequencing of Methylocystis species.</title>
        <authorList>
            <person name="Rumah B.L."/>
            <person name="Stead C.E."/>
            <person name="Stevens B.C."/>
            <person name="Minton N.P."/>
            <person name="Grosse-Honebrink A."/>
            <person name="Zhang Y."/>
        </authorList>
    </citation>
    <scope>NUCLEOTIDE SEQUENCE [LARGE SCALE GENOMIC DNA]</scope>
    <source>
        <strain evidence="8 9">BRCS2</strain>
        <plasmid evidence="8 9">unnamed1</plasmid>
    </source>
</reference>
<dbReference type="InterPro" id="IPR007688">
    <property type="entry name" value="Conjugal_tfr_TrbL/VirB6"/>
</dbReference>
<feature type="transmembrane region" description="Helical" evidence="7">
    <location>
        <begin position="60"/>
        <end position="77"/>
    </location>
</feature>
<feature type="transmembrane region" description="Helical" evidence="7">
    <location>
        <begin position="271"/>
        <end position="292"/>
    </location>
</feature>
<keyword evidence="8" id="KW-0614">Plasmid</keyword>
<evidence type="ECO:0000313" key="8">
    <source>
        <dbReference type="EMBL" id="QGM99871.1"/>
    </source>
</evidence>
<dbReference type="InterPro" id="IPR014150">
    <property type="entry name" value="Conjugal_tfr_TrbL"/>
</dbReference>
<geneLocation type="plasmid" evidence="8">
    <name>unnamed1</name>
</geneLocation>
<evidence type="ECO:0000256" key="7">
    <source>
        <dbReference type="SAM" id="Phobius"/>
    </source>
</evidence>
<evidence type="ECO:0000256" key="2">
    <source>
        <dbReference type="ARBA" id="ARBA00007802"/>
    </source>
</evidence>
<name>A0A6B8MAY8_9HYPH</name>
<dbReference type="EMBL" id="CP044332">
    <property type="protein sequence ID" value="QGM99871.1"/>
    <property type="molecule type" value="Genomic_DNA"/>
</dbReference>
<feature type="transmembrane region" description="Helical" evidence="7">
    <location>
        <begin position="238"/>
        <end position="259"/>
    </location>
</feature>
<feature type="transmembrane region" description="Helical" evidence="7">
    <location>
        <begin position="29"/>
        <end position="48"/>
    </location>
</feature>
<dbReference type="Pfam" id="PF04610">
    <property type="entry name" value="TrbL"/>
    <property type="match status" value="1"/>
</dbReference>
<dbReference type="RefSeq" id="WP_016922034.1">
    <property type="nucleotide sequence ID" value="NZ_CP044332.1"/>
</dbReference>
<evidence type="ECO:0000313" key="9">
    <source>
        <dbReference type="Proteomes" id="UP000422569"/>
    </source>
</evidence>
<proteinExistence type="inferred from homology"/>
<sequence>MGGTGIIDRFLETFTRYIDSGFGLLGGEASFLASTLVVIDVTLAALFWSLAPDEDIIARLVKKTLFVGVFAYLIGNWNNLARIVFESFSGLGLKAAGSGLSTGDFLRPGRIAQVGIDAGRPILDSVSGLLGYVAFVENFVQIVVLMFAWTVVLLSFFILAIQLFVTLIEFKLTTLAGFVLIPFGLFGKTAFLAERVLGNVVSSGVKVLVLAVIVGIGSTLFQQFTAGFGGAQPTIDDAMALVLAALSLLGLGIFGPAVANGIVSGGPQLGAGAVVGTGFAAGGAVLAGAGAARMAGGALTSLAGKNEMQAAAALPPWRGPNPPGGAPSSGGYPPAPSGSPGGETAGAALGGPLSQVAGGATPVGGASGSIAPNAARIGVGEPAWAKRMKRHQSVAHGLSLTAHSLRAGDSHGAGTSINLSETR</sequence>
<accession>A0A6B8MAY8</accession>
<dbReference type="NCBIfam" id="NF010449">
    <property type="entry name" value="PRK13875.1"/>
    <property type="match status" value="1"/>
</dbReference>
<dbReference type="GO" id="GO:0016020">
    <property type="term" value="C:membrane"/>
    <property type="evidence" value="ECO:0007669"/>
    <property type="project" value="UniProtKB-SubCell"/>
</dbReference>
<dbReference type="AlphaFoldDB" id="A0A6B8MAY8"/>
<dbReference type="KEGG" id="mpar:F7D14_19895"/>
<dbReference type="NCBIfam" id="TIGR02783">
    <property type="entry name" value="TrbL_P"/>
    <property type="match status" value="1"/>
</dbReference>
<evidence type="ECO:0000256" key="4">
    <source>
        <dbReference type="ARBA" id="ARBA00022989"/>
    </source>
</evidence>
<feature type="transmembrane region" description="Helical" evidence="7">
    <location>
        <begin position="205"/>
        <end position="226"/>
    </location>
</feature>
<keyword evidence="5 7" id="KW-0472">Membrane</keyword>
<evidence type="ECO:0000256" key="1">
    <source>
        <dbReference type="ARBA" id="ARBA00004141"/>
    </source>
</evidence>
<dbReference type="GO" id="GO:0030255">
    <property type="term" value="P:protein secretion by the type IV secretion system"/>
    <property type="evidence" value="ECO:0007669"/>
    <property type="project" value="InterPro"/>
</dbReference>
<comment type="subcellular location">
    <subcellularLocation>
        <location evidence="1">Membrane</location>
        <topology evidence="1">Multi-pass membrane protein</topology>
    </subcellularLocation>
</comment>
<protein>
    <submittedName>
        <fullName evidence="8">P-type conjugative transfer protein TrbL</fullName>
    </submittedName>
</protein>